<evidence type="ECO:0000313" key="2">
    <source>
        <dbReference type="Proteomes" id="UP000887566"/>
    </source>
</evidence>
<protein>
    <submittedName>
        <fullName evidence="3">Secreted protein</fullName>
    </submittedName>
</protein>
<reference evidence="3" key="1">
    <citation type="submission" date="2022-11" db="UniProtKB">
        <authorList>
            <consortium name="WormBaseParasite"/>
        </authorList>
    </citation>
    <scope>IDENTIFICATION</scope>
</reference>
<organism evidence="2 3">
    <name type="scientific">Plectus sambesii</name>
    <dbReference type="NCBI Taxonomy" id="2011161"/>
    <lineage>
        <taxon>Eukaryota</taxon>
        <taxon>Metazoa</taxon>
        <taxon>Ecdysozoa</taxon>
        <taxon>Nematoda</taxon>
        <taxon>Chromadorea</taxon>
        <taxon>Plectida</taxon>
        <taxon>Plectina</taxon>
        <taxon>Plectoidea</taxon>
        <taxon>Plectidae</taxon>
        <taxon>Plectus</taxon>
    </lineage>
</organism>
<name>A0A914VT95_9BILA</name>
<evidence type="ECO:0000313" key="3">
    <source>
        <dbReference type="WBParaSite" id="PSAMB.scaffold2425size23330.g17722.t1"/>
    </source>
</evidence>
<keyword evidence="2" id="KW-1185">Reference proteome</keyword>
<dbReference type="PANTHER" id="PTHR35014:SF1">
    <property type="entry name" value="INFECTION RESPONSE PROTEIN"/>
    <property type="match status" value="1"/>
</dbReference>
<dbReference type="AlphaFoldDB" id="A0A914VT95"/>
<feature type="signal peptide" evidence="1">
    <location>
        <begin position="1"/>
        <end position="18"/>
    </location>
</feature>
<sequence>MRYFCAALLAAFAASSLAQMEVEKPNLAQPADETAERAITPLTCDVNWGTYCLTAWVDSYGFSVNTTGVFPDPVTFNNALNSFVNGSGIAGLDIVHARWLSLQTCLGPNAFECLFIETHLQQIFKTNVTGMDSTVWLITFLEEEYSNGPDAFKVIRQNYHCAMQVQVHYASAINQCQATYAIDVQNDPLNVCMYQVFYMTCLQTIYSQTCSTQLGGYVCGEAGIYLRTMNPSCFENPPSSNFCYSLT</sequence>
<proteinExistence type="predicted"/>
<dbReference type="PANTHER" id="PTHR35014">
    <property type="entry name" value="INFECTION RESPONSE PROTEIN-RELATED"/>
    <property type="match status" value="1"/>
</dbReference>
<accession>A0A914VT95</accession>
<dbReference type="WBParaSite" id="PSAMB.scaffold2425size23330.g17722.t1">
    <property type="protein sequence ID" value="PSAMB.scaffold2425size23330.g17722.t1"/>
    <property type="gene ID" value="PSAMB.scaffold2425size23330.g17722"/>
</dbReference>
<dbReference type="Proteomes" id="UP000887566">
    <property type="component" value="Unplaced"/>
</dbReference>
<feature type="chain" id="PRO_5037457886" evidence="1">
    <location>
        <begin position="19"/>
        <end position="247"/>
    </location>
</feature>
<keyword evidence="1" id="KW-0732">Signal</keyword>
<evidence type="ECO:0000256" key="1">
    <source>
        <dbReference type="SAM" id="SignalP"/>
    </source>
</evidence>